<dbReference type="EMBL" id="CAJVQA010044258">
    <property type="protein sequence ID" value="CAG8816421.1"/>
    <property type="molecule type" value="Genomic_DNA"/>
</dbReference>
<evidence type="ECO:0000313" key="1">
    <source>
        <dbReference type="EMBL" id="CAG8816421.1"/>
    </source>
</evidence>
<dbReference type="InterPro" id="IPR012337">
    <property type="entry name" value="RNaseH-like_sf"/>
</dbReference>
<proteinExistence type="predicted"/>
<sequence length="81" mass="9434">MPLIATILDPRMKNFSFANSFDPIGENVEEHLANLNNVSTEDIFAKIWGNDQIQDDEVTRYLCYPDEPKNIDPLIWWKGHQ</sequence>
<accession>A0A9N9PHC0</accession>
<dbReference type="AlphaFoldDB" id="A0A9N9PHC0"/>
<dbReference type="OrthoDB" id="2433441at2759"/>
<dbReference type="SUPFAM" id="SSF53098">
    <property type="entry name" value="Ribonuclease H-like"/>
    <property type="match status" value="1"/>
</dbReference>
<comment type="caution">
    <text evidence="1">The sequence shown here is derived from an EMBL/GenBank/DDBJ whole genome shotgun (WGS) entry which is preliminary data.</text>
</comment>
<evidence type="ECO:0000313" key="2">
    <source>
        <dbReference type="Proteomes" id="UP000789759"/>
    </source>
</evidence>
<feature type="non-terminal residue" evidence="1">
    <location>
        <position position="81"/>
    </location>
</feature>
<keyword evidence="2" id="KW-1185">Reference proteome</keyword>
<organism evidence="1 2">
    <name type="scientific">Cetraspora pellucida</name>
    <dbReference type="NCBI Taxonomy" id="1433469"/>
    <lineage>
        <taxon>Eukaryota</taxon>
        <taxon>Fungi</taxon>
        <taxon>Fungi incertae sedis</taxon>
        <taxon>Mucoromycota</taxon>
        <taxon>Glomeromycotina</taxon>
        <taxon>Glomeromycetes</taxon>
        <taxon>Diversisporales</taxon>
        <taxon>Gigasporaceae</taxon>
        <taxon>Cetraspora</taxon>
    </lineage>
</organism>
<dbReference type="Proteomes" id="UP000789759">
    <property type="component" value="Unassembled WGS sequence"/>
</dbReference>
<name>A0A9N9PHC0_9GLOM</name>
<protein>
    <submittedName>
        <fullName evidence="1">368_t:CDS:1</fullName>
    </submittedName>
</protein>
<gene>
    <name evidence="1" type="ORF">CPELLU_LOCUS19241</name>
</gene>
<reference evidence="1" key="1">
    <citation type="submission" date="2021-06" db="EMBL/GenBank/DDBJ databases">
        <authorList>
            <person name="Kallberg Y."/>
            <person name="Tangrot J."/>
            <person name="Rosling A."/>
        </authorList>
    </citation>
    <scope>NUCLEOTIDE SEQUENCE</scope>
    <source>
        <strain evidence="1">FL966</strain>
    </source>
</reference>